<dbReference type="EMBL" id="BPLQ01006081">
    <property type="protein sequence ID" value="GIY19934.1"/>
    <property type="molecule type" value="Genomic_DNA"/>
</dbReference>
<comment type="caution">
    <text evidence="1">The sequence shown here is derived from an EMBL/GenBank/DDBJ whole genome shotgun (WGS) entry which is preliminary data.</text>
</comment>
<keyword evidence="2" id="KW-1185">Reference proteome</keyword>
<reference evidence="1 2" key="1">
    <citation type="submission" date="2021-06" db="EMBL/GenBank/DDBJ databases">
        <title>Caerostris darwini draft genome.</title>
        <authorList>
            <person name="Kono N."/>
            <person name="Arakawa K."/>
        </authorList>
    </citation>
    <scope>NUCLEOTIDE SEQUENCE [LARGE SCALE GENOMIC DNA]</scope>
</reference>
<gene>
    <name evidence="1" type="ORF">CDAR_440871</name>
</gene>
<sequence>MAAGLVPFDIVTYTYENLRLMSLSDWRLCITLTKMLSHSLSYYLKITFSRNSYCHSFHMRISFIVSSNDSSTKEMAAGLVPSDIVTYTYESPVLLCDPVGNGIRQK</sequence>
<name>A0AAV4RG02_9ARAC</name>
<evidence type="ECO:0000313" key="2">
    <source>
        <dbReference type="Proteomes" id="UP001054837"/>
    </source>
</evidence>
<accession>A0AAV4RG02</accession>
<dbReference type="Proteomes" id="UP001054837">
    <property type="component" value="Unassembled WGS sequence"/>
</dbReference>
<protein>
    <submittedName>
        <fullName evidence="1">Uncharacterized protein</fullName>
    </submittedName>
</protein>
<proteinExistence type="predicted"/>
<dbReference type="AlphaFoldDB" id="A0AAV4RG02"/>
<evidence type="ECO:0000313" key="1">
    <source>
        <dbReference type="EMBL" id="GIY19934.1"/>
    </source>
</evidence>
<organism evidence="1 2">
    <name type="scientific">Caerostris darwini</name>
    <dbReference type="NCBI Taxonomy" id="1538125"/>
    <lineage>
        <taxon>Eukaryota</taxon>
        <taxon>Metazoa</taxon>
        <taxon>Ecdysozoa</taxon>
        <taxon>Arthropoda</taxon>
        <taxon>Chelicerata</taxon>
        <taxon>Arachnida</taxon>
        <taxon>Araneae</taxon>
        <taxon>Araneomorphae</taxon>
        <taxon>Entelegynae</taxon>
        <taxon>Araneoidea</taxon>
        <taxon>Araneidae</taxon>
        <taxon>Caerostris</taxon>
    </lineage>
</organism>